<dbReference type="RefSeq" id="WP_144101115.1">
    <property type="nucleotide sequence ID" value="NZ_CABHNM010000049.1"/>
</dbReference>
<name>A0A564U7S5_9FIRM</name>
<dbReference type="Gene3D" id="3.90.1200.10">
    <property type="match status" value="1"/>
</dbReference>
<reference evidence="2 3" key="1">
    <citation type="submission" date="2019-07" db="EMBL/GenBank/DDBJ databases">
        <authorList>
            <person name="Hibberd C M."/>
            <person name="Gehrig L. J."/>
            <person name="Chang H.-W."/>
            <person name="Venkatesh S."/>
        </authorList>
    </citation>
    <scope>NUCLEOTIDE SEQUENCE [LARGE SCALE GENOMIC DNA]</scope>
    <source>
        <strain evidence="2">Dorea_longicatena_SSTS_Bg7063</strain>
    </source>
</reference>
<dbReference type="AlphaFoldDB" id="A0A564U7S5"/>
<dbReference type="InterPro" id="IPR011009">
    <property type="entry name" value="Kinase-like_dom_sf"/>
</dbReference>
<keyword evidence="2" id="KW-0808">Transferase</keyword>
<dbReference type="Proteomes" id="UP000398619">
    <property type="component" value="Unassembled WGS sequence"/>
</dbReference>
<gene>
    <name evidence="2" type="ORF">DLSSTS7063_02186</name>
</gene>
<proteinExistence type="predicted"/>
<evidence type="ECO:0000313" key="3">
    <source>
        <dbReference type="Proteomes" id="UP000398619"/>
    </source>
</evidence>
<accession>A0A564U7S5</accession>
<evidence type="ECO:0000259" key="1">
    <source>
        <dbReference type="Pfam" id="PF01636"/>
    </source>
</evidence>
<dbReference type="InterPro" id="IPR002575">
    <property type="entry name" value="Aminoglycoside_PTrfase"/>
</dbReference>
<evidence type="ECO:0000313" key="2">
    <source>
        <dbReference type="EMBL" id="VUX15597.1"/>
    </source>
</evidence>
<feature type="domain" description="Aminoglycoside phosphotransferase" evidence="1">
    <location>
        <begin position="33"/>
        <end position="247"/>
    </location>
</feature>
<dbReference type="GO" id="GO:0016740">
    <property type="term" value="F:transferase activity"/>
    <property type="evidence" value="ECO:0007669"/>
    <property type="project" value="UniProtKB-KW"/>
</dbReference>
<sequence length="338" mass="39443">MERIKGLKEYVKSTAYREALDLPKKQEEEYTMLAQGEYNMNYSFIHPKTEKKLLLRVNCGSQMHLKNQIEYEFHALKLLEGSERTPKAFYVDGSKKYLDHGVLVMEYLPGKALDYHADLKLAAECLADIHSVRMPETETSLICPEKPFIAILEECEEMVKTYMESPFGKDKTKRKIRELLDKAWGKTKTTNVEKSPYRCCINTELNSTNFLIGGENKPNYLIDWEKPLLGDPAQDLGHFLAPTTTFWKTDVILSAEEMDRFLEIYLKCVEDRFDTEGLKERTKVFLEITCLRGITWCAMAWVQYQQPDKLIINESTYRKLEDYLSDGFLEKIEIFLEQ</sequence>
<protein>
    <submittedName>
        <fullName evidence="2">Phosphotransferase enzyme family protein</fullName>
    </submittedName>
</protein>
<organism evidence="2 3">
    <name type="scientific">Dorea longicatena</name>
    <dbReference type="NCBI Taxonomy" id="88431"/>
    <lineage>
        <taxon>Bacteria</taxon>
        <taxon>Bacillati</taxon>
        <taxon>Bacillota</taxon>
        <taxon>Clostridia</taxon>
        <taxon>Lachnospirales</taxon>
        <taxon>Lachnospiraceae</taxon>
        <taxon>Dorea</taxon>
    </lineage>
</organism>
<dbReference type="SUPFAM" id="SSF56112">
    <property type="entry name" value="Protein kinase-like (PK-like)"/>
    <property type="match status" value="1"/>
</dbReference>
<dbReference type="Pfam" id="PF01636">
    <property type="entry name" value="APH"/>
    <property type="match status" value="1"/>
</dbReference>
<dbReference type="EMBL" id="CABHNM010000049">
    <property type="protein sequence ID" value="VUX15597.1"/>
    <property type="molecule type" value="Genomic_DNA"/>
</dbReference>